<reference evidence="2" key="1">
    <citation type="journal article" date="2019" name="Sci. Rep.">
        <title>Draft genome of Tanacetum cinerariifolium, the natural source of mosquito coil.</title>
        <authorList>
            <person name="Yamashiro T."/>
            <person name="Shiraishi A."/>
            <person name="Satake H."/>
            <person name="Nakayama K."/>
        </authorList>
    </citation>
    <scope>NUCLEOTIDE SEQUENCE</scope>
</reference>
<accession>A0A699RH16</accession>
<feature type="non-terminal residue" evidence="2">
    <location>
        <position position="156"/>
    </location>
</feature>
<name>A0A699RH16_TANCI</name>
<organism evidence="2">
    <name type="scientific">Tanacetum cinerariifolium</name>
    <name type="common">Dalmatian daisy</name>
    <name type="synonym">Chrysanthemum cinerariifolium</name>
    <dbReference type="NCBI Taxonomy" id="118510"/>
    <lineage>
        <taxon>Eukaryota</taxon>
        <taxon>Viridiplantae</taxon>
        <taxon>Streptophyta</taxon>
        <taxon>Embryophyta</taxon>
        <taxon>Tracheophyta</taxon>
        <taxon>Spermatophyta</taxon>
        <taxon>Magnoliopsida</taxon>
        <taxon>eudicotyledons</taxon>
        <taxon>Gunneridae</taxon>
        <taxon>Pentapetalae</taxon>
        <taxon>asterids</taxon>
        <taxon>campanulids</taxon>
        <taxon>Asterales</taxon>
        <taxon>Asteraceae</taxon>
        <taxon>Asteroideae</taxon>
        <taxon>Anthemideae</taxon>
        <taxon>Anthemidinae</taxon>
        <taxon>Tanacetum</taxon>
    </lineage>
</organism>
<feature type="compositionally biased region" description="Acidic residues" evidence="1">
    <location>
        <begin position="86"/>
        <end position="105"/>
    </location>
</feature>
<dbReference type="EMBL" id="BKCJ011099074">
    <property type="protein sequence ID" value="GFC85265.1"/>
    <property type="molecule type" value="Genomic_DNA"/>
</dbReference>
<sequence length="156" mass="17496">VDGPPVMPEDPYAYVVPAFQALPPPDYVLALRSKSRHHPYPFTYLMYWSRCPEYIPPKDDVFPAEEQPLPAAASPTAESPGYIPESDPDEDLEEDDDEDPEEDPADYLADHDDKEKEEDPSGDDADEEDEEQDEDDDDKEEEHPASADSIPPPPAL</sequence>
<feature type="non-terminal residue" evidence="2">
    <location>
        <position position="1"/>
    </location>
</feature>
<feature type="compositionally biased region" description="Acidic residues" evidence="1">
    <location>
        <begin position="120"/>
        <end position="140"/>
    </location>
</feature>
<feature type="region of interest" description="Disordered" evidence="1">
    <location>
        <begin position="55"/>
        <end position="156"/>
    </location>
</feature>
<feature type="compositionally biased region" description="Basic and acidic residues" evidence="1">
    <location>
        <begin position="108"/>
        <end position="119"/>
    </location>
</feature>
<proteinExistence type="predicted"/>
<dbReference type="AlphaFoldDB" id="A0A699RH16"/>
<evidence type="ECO:0000256" key="1">
    <source>
        <dbReference type="SAM" id="MobiDB-lite"/>
    </source>
</evidence>
<evidence type="ECO:0000313" key="2">
    <source>
        <dbReference type="EMBL" id="GFC85265.1"/>
    </source>
</evidence>
<comment type="caution">
    <text evidence="2">The sequence shown here is derived from an EMBL/GenBank/DDBJ whole genome shotgun (WGS) entry which is preliminary data.</text>
</comment>
<protein>
    <submittedName>
        <fullName evidence="2">Uncharacterized protein</fullName>
    </submittedName>
</protein>
<gene>
    <name evidence="2" type="ORF">Tci_857235</name>
</gene>